<evidence type="ECO:0000313" key="10">
    <source>
        <dbReference type="EMBL" id="OGD86788.1"/>
    </source>
</evidence>
<feature type="domain" description="Glycosyl transferase family 1" evidence="8">
    <location>
        <begin position="321"/>
        <end position="478"/>
    </location>
</feature>
<organism evidence="10 11">
    <name type="scientific">Candidatus Curtissbacteria bacterium RBG_16_39_7</name>
    <dbReference type="NCBI Taxonomy" id="1797707"/>
    <lineage>
        <taxon>Bacteria</taxon>
        <taxon>Candidatus Curtissiibacteriota</taxon>
    </lineage>
</organism>
<dbReference type="InterPro" id="IPR001296">
    <property type="entry name" value="Glyco_trans_1"/>
</dbReference>
<comment type="pathway">
    <text evidence="7">Glycan biosynthesis; glycogen biosynthesis.</text>
</comment>
<dbReference type="CDD" id="cd03791">
    <property type="entry name" value="GT5_Glycogen_synthase_DULL1-like"/>
    <property type="match status" value="1"/>
</dbReference>
<dbReference type="GO" id="GO:0005978">
    <property type="term" value="P:glycogen biosynthetic process"/>
    <property type="evidence" value="ECO:0007669"/>
    <property type="project" value="UniProtKB-UniRule"/>
</dbReference>
<gene>
    <name evidence="7" type="primary">glgA</name>
    <name evidence="10" type="ORF">A2Z23_02430</name>
</gene>
<comment type="similarity">
    <text evidence="3 7">Belongs to the glycosyltransferase 1 family. Bacterial/plant glycogen synthase subfamily.</text>
</comment>
<evidence type="ECO:0000259" key="9">
    <source>
        <dbReference type="Pfam" id="PF08323"/>
    </source>
</evidence>
<dbReference type="EMBL" id="MFAV01000007">
    <property type="protein sequence ID" value="OGD86788.1"/>
    <property type="molecule type" value="Genomic_DNA"/>
</dbReference>
<dbReference type="Proteomes" id="UP000176628">
    <property type="component" value="Unassembled WGS sequence"/>
</dbReference>
<evidence type="ECO:0000256" key="4">
    <source>
        <dbReference type="ARBA" id="ARBA00022676"/>
    </source>
</evidence>
<protein>
    <recommendedName>
        <fullName evidence="7">Glycogen synthase</fullName>
        <ecNumber evidence="7">2.4.1.21</ecNumber>
    </recommendedName>
    <alternativeName>
        <fullName evidence="7">Starch [bacterial glycogen] synthase</fullName>
    </alternativeName>
</protein>
<evidence type="ECO:0000256" key="5">
    <source>
        <dbReference type="ARBA" id="ARBA00022679"/>
    </source>
</evidence>
<dbReference type="UniPathway" id="UPA00164"/>
<comment type="function">
    <text evidence="2 7">Synthesizes alpha-1,4-glucan chains using ADP-glucose.</text>
</comment>
<dbReference type="Gene3D" id="3.40.50.2000">
    <property type="entry name" value="Glycogen Phosphorylase B"/>
    <property type="match status" value="2"/>
</dbReference>
<dbReference type="PANTHER" id="PTHR45825:SF11">
    <property type="entry name" value="ALPHA AMYLASE DOMAIN-CONTAINING PROTEIN"/>
    <property type="match status" value="1"/>
</dbReference>
<dbReference type="AlphaFoldDB" id="A0A1F5G4K8"/>
<evidence type="ECO:0000256" key="1">
    <source>
        <dbReference type="ARBA" id="ARBA00001478"/>
    </source>
</evidence>
<evidence type="ECO:0000256" key="7">
    <source>
        <dbReference type="HAMAP-Rule" id="MF_00484"/>
    </source>
</evidence>
<accession>A0A1F5G4K8</accession>
<evidence type="ECO:0000259" key="8">
    <source>
        <dbReference type="Pfam" id="PF00534"/>
    </source>
</evidence>
<keyword evidence="4 7" id="KW-0328">Glycosyltransferase</keyword>
<reference evidence="10 11" key="1">
    <citation type="journal article" date="2016" name="Nat. Commun.">
        <title>Thousands of microbial genomes shed light on interconnected biogeochemical processes in an aquifer system.</title>
        <authorList>
            <person name="Anantharaman K."/>
            <person name="Brown C.T."/>
            <person name="Hug L.A."/>
            <person name="Sharon I."/>
            <person name="Castelle C.J."/>
            <person name="Probst A.J."/>
            <person name="Thomas B.C."/>
            <person name="Singh A."/>
            <person name="Wilkins M.J."/>
            <person name="Karaoz U."/>
            <person name="Brodie E.L."/>
            <person name="Williams K.H."/>
            <person name="Hubbard S.S."/>
            <person name="Banfield J.F."/>
        </authorList>
    </citation>
    <scope>NUCLEOTIDE SEQUENCE [LARGE SCALE GENOMIC DNA]</scope>
</reference>
<dbReference type="EC" id="2.4.1.21" evidence="7"/>
<comment type="catalytic activity">
    <reaction evidence="1 7">
        <text>[(1-&gt;4)-alpha-D-glucosyl](n) + ADP-alpha-D-glucose = [(1-&gt;4)-alpha-D-glucosyl](n+1) + ADP + H(+)</text>
        <dbReference type="Rhea" id="RHEA:18189"/>
        <dbReference type="Rhea" id="RHEA-COMP:9584"/>
        <dbReference type="Rhea" id="RHEA-COMP:9587"/>
        <dbReference type="ChEBI" id="CHEBI:15378"/>
        <dbReference type="ChEBI" id="CHEBI:15444"/>
        <dbReference type="ChEBI" id="CHEBI:57498"/>
        <dbReference type="ChEBI" id="CHEBI:456216"/>
        <dbReference type="EC" id="2.4.1.21"/>
    </reaction>
</comment>
<dbReference type="SUPFAM" id="SSF53756">
    <property type="entry name" value="UDP-Glycosyltransferase/glycogen phosphorylase"/>
    <property type="match status" value="1"/>
</dbReference>
<keyword evidence="6 7" id="KW-0320">Glycogen biosynthesis</keyword>
<dbReference type="InterPro" id="IPR011835">
    <property type="entry name" value="GS/SS"/>
</dbReference>
<evidence type="ECO:0000313" key="11">
    <source>
        <dbReference type="Proteomes" id="UP000176628"/>
    </source>
</evidence>
<dbReference type="InterPro" id="IPR013534">
    <property type="entry name" value="Starch_synth_cat_dom"/>
</dbReference>
<comment type="caution">
    <text evidence="10">The sequence shown here is derived from an EMBL/GenBank/DDBJ whole genome shotgun (WGS) entry which is preliminary data.</text>
</comment>
<feature type="domain" description="Starch synthase catalytic" evidence="9">
    <location>
        <begin position="25"/>
        <end position="274"/>
    </location>
</feature>
<dbReference type="Pfam" id="PF00534">
    <property type="entry name" value="Glycos_transf_1"/>
    <property type="match status" value="1"/>
</dbReference>
<dbReference type="NCBIfam" id="TIGR02095">
    <property type="entry name" value="glgA"/>
    <property type="match status" value="1"/>
</dbReference>
<evidence type="ECO:0000256" key="6">
    <source>
        <dbReference type="ARBA" id="ARBA00023056"/>
    </source>
</evidence>
<evidence type="ECO:0000256" key="3">
    <source>
        <dbReference type="ARBA" id="ARBA00010281"/>
    </source>
</evidence>
<dbReference type="GO" id="GO:0004373">
    <property type="term" value="F:alpha-1,4-glucan glucosyltransferase (UDP-glucose donor) activity"/>
    <property type="evidence" value="ECO:0007669"/>
    <property type="project" value="InterPro"/>
</dbReference>
<comment type="caution">
    <text evidence="7">Lacks conserved residue(s) required for the propagation of feature annotation.</text>
</comment>
<proteinExistence type="inferred from homology"/>
<sequence length="528" mass="60396">MPDYPLVFKKVQELIRPSEEEKHLKVLFVATEASPFAQVGGVGQVLFYLPRALRKLGVDARIFIPKYGVIDEEKHPLETIFERLKVATGDPSKPVLICNIKYQEKETEIPTYFLENMEYYEWRANVYAYSDDHIRWALLNRGVLEFIEELAKKKRKRIVEPWVPDVIHCNDWHAGLIPNLIKTVYAKDPVISQIASVFTIHNIHFQGMFDHRNVSEMEFDDGKSPIPSFFDRRLAQLNYLRRGIIYADVVNTVSQTYSREILTPRYGEGLDGLLLELRSKLFGILNGLDYEAFDPSNDNLLAANFDKNSLHNRSENKKAIQKEFDLPQNENICLLGTVGRLDQQKGIDLIIKILPPLLSNFPVQFVLVGGGDLSYKTALEDIKKKFPDQVGLHLLPNFTLPRLVFGGCDLFLMPCLFEPAGLTQLEAMRYGAVPVVRATGGLADTVEDVDIQKQTGTGFVFKPYDFCAFYGMIVKAITLWNDQEFWQALVKRAMEVDFSWDKAAENYLKLYHRSQDFAAGKFAKGEEY</sequence>
<keyword evidence="5 7" id="KW-0808">Transferase</keyword>
<evidence type="ECO:0000256" key="2">
    <source>
        <dbReference type="ARBA" id="ARBA00002764"/>
    </source>
</evidence>
<dbReference type="GO" id="GO:0009011">
    <property type="term" value="F:alpha-1,4-glucan glucosyltransferase (ADP-glucose donor) activity"/>
    <property type="evidence" value="ECO:0007669"/>
    <property type="project" value="UniProtKB-UniRule"/>
</dbReference>
<dbReference type="Pfam" id="PF08323">
    <property type="entry name" value="Glyco_transf_5"/>
    <property type="match status" value="1"/>
</dbReference>
<dbReference type="PANTHER" id="PTHR45825">
    <property type="entry name" value="GRANULE-BOUND STARCH SYNTHASE 1, CHLOROPLASTIC/AMYLOPLASTIC"/>
    <property type="match status" value="1"/>
</dbReference>
<name>A0A1F5G4K8_9BACT</name>
<dbReference type="HAMAP" id="MF_00484">
    <property type="entry name" value="Glycogen_synth"/>
    <property type="match status" value="1"/>
</dbReference>